<dbReference type="InterPro" id="IPR027463">
    <property type="entry name" value="AcrB_DN_DC_subdom"/>
</dbReference>
<organism evidence="4 5">
    <name type="scientific">Marvinbryantia formatexigens DSM 14469</name>
    <dbReference type="NCBI Taxonomy" id="478749"/>
    <lineage>
        <taxon>Bacteria</taxon>
        <taxon>Bacillati</taxon>
        <taxon>Bacillota</taxon>
        <taxon>Clostridia</taxon>
        <taxon>Lachnospirales</taxon>
        <taxon>Lachnospiraceae</taxon>
        <taxon>Marvinbryantia</taxon>
    </lineage>
</organism>
<keyword evidence="5" id="KW-1185">Reference proteome</keyword>
<dbReference type="eggNOG" id="COG0841">
    <property type="taxonomic scope" value="Bacteria"/>
</dbReference>
<feature type="transmembrane region" description="Helical" evidence="3">
    <location>
        <begin position="857"/>
        <end position="877"/>
    </location>
</feature>
<name>C6LHG4_9FIRM</name>
<feature type="compositionally biased region" description="Polar residues" evidence="2">
    <location>
        <begin position="377"/>
        <end position="404"/>
    </location>
</feature>
<dbReference type="OrthoDB" id="9757876at2"/>
<dbReference type="InterPro" id="IPR001036">
    <property type="entry name" value="Acrflvin-R"/>
</dbReference>
<keyword evidence="1" id="KW-0175">Coiled coil</keyword>
<dbReference type="PANTHER" id="PTHR32063">
    <property type="match status" value="1"/>
</dbReference>
<feature type="transmembrane region" description="Helical" evidence="3">
    <location>
        <begin position="12"/>
        <end position="31"/>
    </location>
</feature>
<dbReference type="RefSeq" id="WP_006862860.1">
    <property type="nucleotide sequence ID" value="NZ_ACCL02000014.1"/>
</dbReference>
<accession>C6LHG4</accession>
<feature type="transmembrane region" description="Helical" evidence="3">
    <location>
        <begin position="1017"/>
        <end position="1035"/>
    </location>
</feature>
<dbReference type="SUPFAM" id="SSF82693">
    <property type="entry name" value="Multidrug efflux transporter AcrB pore domain, PN1, PN2, PC1 and PC2 subdomains"/>
    <property type="match status" value="2"/>
</dbReference>
<protein>
    <submittedName>
        <fullName evidence="4">RND transporter, HAE1/HME family, permease protein</fullName>
    </submittedName>
</protein>
<evidence type="ECO:0000256" key="2">
    <source>
        <dbReference type="SAM" id="MobiDB-lite"/>
    </source>
</evidence>
<feature type="compositionally biased region" description="Polar residues" evidence="2">
    <location>
        <begin position="230"/>
        <end position="244"/>
    </location>
</feature>
<dbReference type="PANTHER" id="PTHR32063:SF0">
    <property type="entry name" value="SWARMING MOTILITY PROTEIN SWRC"/>
    <property type="match status" value="1"/>
</dbReference>
<feature type="coiled-coil region" evidence="1">
    <location>
        <begin position="660"/>
        <end position="687"/>
    </location>
</feature>
<feature type="transmembrane region" description="Helical" evidence="3">
    <location>
        <begin position="1354"/>
        <end position="1373"/>
    </location>
</feature>
<dbReference type="Gene3D" id="3.30.70.1440">
    <property type="entry name" value="Multidrug efflux transporter AcrB pore domain"/>
    <property type="match status" value="1"/>
</dbReference>
<dbReference type="Pfam" id="PF00873">
    <property type="entry name" value="ACR_tran"/>
    <property type="match status" value="2"/>
</dbReference>
<feature type="transmembrane region" description="Helical" evidence="3">
    <location>
        <begin position="831"/>
        <end position="850"/>
    </location>
</feature>
<keyword evidence="3" id="KW-0472">Membrane</keyword>
<dbReference type="SUPFAM" id="SSF82714">
    <property type="entry name" value="Multidrug efflux transporter AcrB TolC docking domain, DN and DC subdomains"/>
    <property type="match status" value="2"/>
</dbReference>
<feature type="region of interest" description="Disordered" evidence="2">
    <location>
        <begin position="214"/>
        <end position="244"/>
    </location>
</feature>
<proteinExistence type="predicted"/>
<dbReference type="PRINTS" id="PR00702">
    <property type="entry name" value="ACRIFLAVINRP"/>
</dbReference>
<evidence type="ECO:0000313" key="5">
    <source>
        <dbReference type="Proteomes" id="UP000005561"/>
    </source>
</evidence>
<dbReference type="EMBL" id="ACCL02000014">
    <property type="protein sequence ID" value="EET59951.1"/>
    <property type="molecule type" value="Genomic_DNA"/>
</dbReference>
<feature type="compositionally biased region" description="Basic and acidic residues" evidence="2">
    <location>
        <begin position="405"/>
        <end position="419"/>
    </location>
</feature>
<evidence type="ECO:0000256" key="3">
    <source>
        <dbReference type="SAM" id="Phobius"/>
    </source>
</evidence>
<dbReference type="STRING" id="168384.SAMN05660368_00704"/>
<feature type="region of interest" description="Disordered" evidence="2">
    <location>
        <begin position="350"/>
        <end position="444"/>
    </location>
</feature>
<feature type="transmembrane region" description="Helical" evidence="3">
    <location>
        <begin position="928"/>
        <end position="948"/>
    </location>
</feature>
<feature type="transmembrane region" description="Helical" evidence="3">
    <location>
        <begin position="1380"/>
        <end position="1400"/>
    </location>
</feature>
<dbReference type="Proteomes" id="UP000005561">
    <property type="component" value="Unassembled WGS sequence"/>
</dbReference>
<feature type="transmembrane region" description="Helical" evidence="3">
    <location>
        <begin position="1406"/>
        <end position="1431"/>
    </location>
</feature>
<feature type="transmembrane region" description="Helical" evidence="3">
    <location>
        <begin position="1452"/>
        <end position="1471"/>
    </location>
</feature>
<evidence type="ECO:0000313" key="4">
    <source>
        <dbReference type="EMBL" id="EET59951.1"/>
    </source>
</evidence>
<comment type="caution">
    <text evidence="4">The sequence shown here is derived from an EMBL/GenBank/DDBJ whole genome shotgun (WGS) entry which is preliminary data.</text>
</comment>
<dbReference type="Gene3D" id="3.30.2090.10">
    <property type="entry name" value="Multidrug efflux transporter AcrB TolC docking domain, DN and DC subdomains"/>
    <property type="match status" value="3"/>
</dbReference>
<evidence type="ECO:0000256" key="1">
    <source>
        <dbReference type="SAM" id="Coils"/>
    </source>
</evidence>
<feature type="transmembrane region" description="Helical" evidence="3">
    <location>
        <begin position="883"/>
        <end position="908"/>
    </location>
</feature>
<feature type="transmembrane region" description="Helical" evidence="3">
    <location>
        <begin position="960"/>
        <end position="987"/>
    </location>
</feature>
<dbReference type="Gene3D" id="3.30.70.1430">
    <property type="entry name" value="Multidrug efflux transporter AcrB pore domain"/>
    <property type="match status" value="2"/>
</dbReference>
<dbReference type="SUPFAM" id="SSF82866">
    <property type="entry name" value="Multidrug efflux transporter AcrB transmembrane domain"/>
    <property type="match status" value="2"/>
</dbReference>
<dbReference type="GO" id="GO:0005886">
    <property type="term" value="C:plasma membrane"/>
    <property type="evidence" value="ECO:0007669"/>
    <property type="project" value="TreeGrafter"/>
</dbReference>
<dbReference type="GO" id="GO:0042910">
    <property type="term" value="F:xenobiotic transmembrane transporter activity"/>
    <property type="evidence" value="ECO:0007669"/>
    <property type="project" value="TreeGrafter"/>
</dbReference>
<feature type="compositionally biased region" description="Basic and acidic residues" evidence="2">
    <location>
        <begin position="426"/>
        <end position="435"/>
    </location>
</feature>
<feature type="coiled-coil region" evidence="1">
    <location>
        <begin position="508"/>
        <end position="540"/>
    </location>
</feature>
<dbReference type="Gene3D" id="1.20.1640.10">
    <property type="entry name" value="Multidrug efflux transporter AcrB transmembrane domain"/>
    <property type="match status" value="3"/>
</dbReference>
<keyword evidence="3" id="KW-1133">Transmembrane helix</keyword>
<reference evidence="4" key="1">
    <citation type="submission" date="2009-07" db="EMBL/GenBank/DDBJ databases">
        <authorList>
            <person name="Weinstock G."/>
            <person name="Sodergren E."/>
            <person name="Clifton S."/>
            <person name="Fulton L."/>
            <person name="Fulton B."/>
            <person name="Courtney L."/>
            <person name="Fronick C."/>
            <person name="Harrison M."/>
            <person name="Strong C."/>
            <person name="Farmer C."/>
            <person name="Delahaunty K."/>
            <person name="Markovic C."/>
            <person name="Hall O."/>
            <person name="Minx P."/>
            <person name="Tomlinson C."/>
            <person name="Mitreva M."/>
            <person name="Nelson J."/>
            <person name="Hou S."/>
            <person name="Wollam A."/>
            <person name="Pepin K.H."/>
            <person name="Johnson M."/>
            <person name="Bhonagiri V."/>
            <person name="Nash W.E."/>
            <person name="Warren W."/>
            <person name="Chinwalla A."/>
            <person name="Mardis E.R."/>
            <person name="Wilson R.K."/>
        </authorList>
    </citation>
    <scope>NUCLEOTIDE SEQUENCE [LARGE SCALE GENOMIC DNA]</scope>
    <source>
        <strain evidence="4">DSM 14469</strain>
    </source>
</reference>
<keyword evidence="3" id="KW-0812">Transmembrane</keyword>
<dbReference type="Gene3D" id="3.30.70.1320">
    <property type="entry name" value="Multidrug efflux transporter AcrB pore domain like"/>
    <property type="match status" value="2"/>
</dbReference>
<sequence>MLPRYSVKRPYTVLVGVVLILILGYVSFTSMQTDLLPDMTLPYAIVYTTYPGASPEEVETMVTRPVEQSMATISNIENISSISSENISMVILEFSQSANMDAVTIEMRESLDQIEGYWDDTIGSPVIMKLNPDMLPVMVAAMEDGDMSQSDLTDLVNNTILPELESIEGVASVSTTGTIEEQVQVTLREDKIRAVNRKVRNALDDKFAEAESELEEAQKKLDEGKEELENGQTQLADQTSSAESQINAGASQMITGQVQIDQKLAEVQSGLEKMDASEQELLAKEQELLAGEETLQKLPEQKAALEAQKAQIDAGISQLESAPSQLAELDAAIAGVKGAIEELEAQIAGLQGAPSETETDGAQTDAGEETEGAQTDAAAQTQLYSGARTQTNAEGKNSAGTRTQTDAEEKSAADVREPETSGMKNNETENVRSAEEPSVPEPQTETGLVVPAQDAGAEAELFAQDDGELILDGENTGSAGETQSQPEFSLPQVNPGLSQEEIDRLTQEAQQEAVIAALQKQLLELQAQQLTLENTKAQALASLAVLGVNTGGTAQERDESIDTVKSELVARRIQIEDGIAQMQTTIDGMPEQMEQIIAGKAQIESGKAQLSEGRAQLLAAQKQLETAKAQIASGQTSVSAAVGELNKAKISATIEMAAGKAELSAGQKELDAALEQIEQQKDAAYDQADVTEIITADMVKGILAAQNFSMPAGYVTEDGVDFLVRVGNKLEDTEDIGNLLLLDLHMDGLEPIRLSDVADVVTLDNSSEVYAKINGHSGIMFTMQKQSGYSTGEVSDRIKEKFAELEESDENIHIIELMDQGIYIDLVVDSVLENMLSGAGLAILVLLLFLKSVRPTLVIACSIPISIMAAVVAMYFSGITLNIISLSGLALGIGMLVDNSIVVIENIYRLRAEGYSVKKAAVEGANQVAGSIAASTLTTVCVFLPIVFTEGITRQLFVDMGLTIAYSLGASLIVALTLVPAMGAGLLKNVKQKRSRIFEALQNGYAKLLGWSLKVKFLVLLLAVGLLALSAKLALSKGTAFMPEMESTQVSVTLNMPEGSQLPETAAMSDAVMERILTIQDVTDVGAMAGGTGAMSMMGGSQSSSADSVSLYVLLSEEKTITNDELKAEILEKTADLNCDLDVETSTMDMSALGGSGISINIKGRELDELKRIAGEVAEIVESVEGTADVSDGIAEKTLELRLVVDKDKAMSYQLTTAQVYQFLQAKLADASSATTLSAPSKDYPVLVVSDADETLTRDKIKKLTITGKDEDGQEVEVPVADLVEFVDTEGFSSINREAQTRYVTVSAQIADGYNIGLVSADLNAALENYELPKGYSLEMAGEDQTINEAMTEVVKMLLLALAFMYLIMVAQFQSLLSPFIIMFTIPLAFTGGLLALYLTDNPVSVIAMIGFVMLSGIIVNNGIVLVDYINQLRRGGMEKRAAIVEAGRTRLRPIIMTALTTILGLLTMALGNGMGADMVQPMAIVTVGGLTYGTLLTLFVVPCIYDIFNRKKDMTEEEI</sequence>
<feature type="transmembrane region" description="Helical" evidence="3">
    <location>
        <begin position="1483"/>
        <end position="1506"/>
    </location>
</feature>
<gene>
    <name evidence="4" type="ORF">BRYFOR_08075</name>
</gene>